<dbReference type="Proteomes" id="UP000315636">
    <property type="component" value="Unassembled WGS sequence"/>
</dbReference>
<organism evidence="9 10">
    <name type="scientific">Melghirimyces algeriensis</name>
    <dbReference type="NCBI Taxonomy" id="910412"/>
    <lineage>
        <taxon>Bacteria</taxon>
        <taxon>Bacillati</taxon>
        <taxon>Bacillota</taxon>
        <taxon>Bacilli</taxon>
        <taxon>Bacillales</taxon>
        <taxon>Thermoactinomycetaceae</taxon>
        <taxon>Melghirimyces</taxon>
    </lineage>
</organism>
<dbReference type="CDD" id="cd00495">
    <property type="entry name" value="Ribosomal_L25_TL5_CTC"/>
    <property type="match status" value="1"/>
</dbReference>
<dbReference type="PANTHER" id="PTHR33284:SF1">
    <property type="entry name" value="RIBOSOMAL PROTEIN L25_GLN-TRNA SYNTHETASE, ANTI-CODON-BINDING DOMAIN-CONTAINING PROTEIN"/>
    <property type="match status" value="1"/>
</dbReference>
<dbReference type="NCBIfam" id="TIGR00731">
    <property type="entry name" value="bL25_bact_ctc"/>
    <property type="match status" value="1"/>
</dbReference>
<evidence type="ECO:0000259" key="7">
    <source>
        <dbReference type="Pfam" id="PF01386"/>
    </source>
</evidence>
<feature type="domain" description="Large ribosomal subunit protein bL25 L25" evidence="7">
    <location>
        <begin position="4"/>
        <end position="91"/>
    </location>
</feature>
<evidence type="ECO:0000256" key="6">
    <source>
        <dbReference type="SAM" id="MobiDB-lite"/>
    </source>
</evidence>
<dbReference type="GO" id="GO:0003735">
    <property type="term" value="F:structural constituent of ribosome"/>
    <property type="evidence" value="ECO:0007669"/>
    <property type="project" value="InterPro"/>
</dbReference>
<comment type="similarity">
    <text evidence="5">Belongs to the bacterial ribosomal protein bL25 family. CTC subfamily.</text>
</comment>
<dbReference type="GO" id="GO:0008097">
    <property type="term" value="F:5S rRNA binding"/>
    <property type="evidence" value="ECO:0007669"/>
    <property type="project" value="InterPro"/>
</dbReference>
<dbReference type="InterPro" id="IPR029751">
    <property type="entry name" value="Ribosomal_L25_dom"/>
</dbReference>
<keyword evidence="1 5" id="KW-0699">rRNA-binding</keyword>
<dbReference type="SUPFAM" id="SSF50715">
    <property type="entry name" value="Ribosomal protein L25-like"/>
    <property type="match status" value="1"/>
</dbReference>
<protein>
    <recommendedName>
        <fullName evidence="5">Large ribosomal subunit protein bL25</fullName>
    </recommendedName>
    <alternativeName>
        <fullName evidence="5">General stress protein CTC</fullName>
    </alternativeName>
</protein>
<dbReference type="RefSeq" id="WP_185956272.1">
    <property type="nucleotide sequence ID" value="NZ_FXTI01000008.1"/>
</dbReference>
<evidence type="ECO:0000256" key="5">
    <source>
        <dbReference type="HAMAP-Rule" id="MF_01334"/>
    </source>
</evidence>
<dbReference type="InterPro" id="IPR037121">
    <property type="entry name" value="Ribosomal_bL25_C"/>
</dbReference>
<dbReference type="GO" id="GO:0006412">
    <property type="term" value="P:translation"/>
    <property type="evidence" value="ECO:0007669"/>
    <property type="project" value="UniProtKB-UniRule"/>
</dbReference>
<dbReference type="GO" id="GO:0022625">
    <property type="term" value="C:cytosolic large ribosomal subunit"/>
    <property type="evidence" value="ECO:0007669"/>
    <property type="project" value="TreeGrafter"/>
</dbReference>
<evidence type="ECO:0000313" key="9">
    <source>
        <dbReference type="EMBL" id="SMO81112.1"/>
    </source>
</evidence>
<dbReference type="AlphaFoldDB" id="A0A521EBE0"/>
<dbReference type="PANTHER" id="PTHR33284">
    <property type="entry name" value="RIBOSOMAL PROTEIN L25/GLN-TRNA SYNTHETASE, ANTI-CODON-BINDING DOMAIN-CONTAINING PROTEIN"/>
    <property type="match status" value="1"/>
</dbReference>
<feature type="compositionally biased region" description="Acidic residues" evidence="6">
    <location>
        <begin position="187"/>
        <end position="200"/>
    </location>
</feature>
<dbReference type="Gene3D" id="2.40.240.10">
    <property type="entry name" value="Ribosomal Protein L25, Chain P"/>
    <property type="match status" value="1"/>
</dbReference>
<keyword evidence="10" id="KW-1185">Reference proteome</keyword>
<feature type="region of interest" description="Disordered" evidence="6">
    <location>
        <begin position="172"/>
        <end position="217"/>
    </location>
</feature>
<dbReference type="Pfam" id="PF14693">
    <property type="entry name" value="Ribosomal_TL5_C"/>
    <property type="match status" value="1"/>
</dbReference>
<keyword evidence="2 5" id="KW-0694">RNA-binding</keyword>
<dbReference type="Pfam" id="PF01386">
    <property type="entry name" value="Ribosomal_L25p"/>
    <property type="match status" value="1"/>
</dbReference>
<gene>
    <name evidence="5" type="primary">rplY</name>
    <name evidence="5" type="synonym">ctc</name>
    <name evidence="9" type="ORF">SAMN06264849_108159</name>
</gene>
<evidence type="ECO:0000256" key="3">
    <source>
        <dbReference type="ARBA" id="ARBA00022980"/>
    </source>
</evidence>
<dbReference type="HAMAP" id="MF_01334">
    <property type="entry name" value="Ribosomal_bL25_CTC"/>
    <property type="match status" value="1"/>
</dbReference>
<keyword evidence="4 5" id="KW-0687">Ribonucleoprotein</keyword>
<comment type="function">
    <text evidence="5">This is one of the proteins that binds to the 5S RNA in the ribosome where it forms part of the central protuberance.</text>
</comment>
<dbReference type="InterPro" id="IPR020057">
    <property type="entry name" value="Ribosomal_bL25_b-dom"/>
</dbReference>
<evidence type="ECO:0000259" key="8">
    <source>
        <dbReference type="Pfam" id="PF14693"/>
    </source>
</evidence>
<reference evidence="9 10" key="1">
    <citation type="submission" date="2017-05" db="EMBL/GenBank/DDBJ databases">
        <authorList>
            <person name="Varghese N."/>
            <person name="Submissions S."/>
        </authorList>
    </citation>
    <scope>NUCLEOTIDE SEQUENCE [LARGE SCALE GENOMIC DNA]</scope>
    <source>
        <strain evidence="9 10">DSM 45474</strain>
    </source>
</reference>
<evidence type="ECO:0000256" key="2">
    <source>
        <dbReference type="ARBA" id="ARBA00022884"/>
    </source>
</evidence>
<proteinExistence type="inferred from homology"/>
<evidence type="ECO:0000256" key="1">
    <source>
        <dbReference type="ARBA" id="ARBA00022730"/>
    </source>
</evidence>
<sequence>MTKLAVEKREKRPRSILTGLRRKGRVPAVVYGKEMGNELIHLESSEMIRVLHQEGTSAVYELQFPDGKSRKVMIKELQKDRIKDRILHIDFKEIQMNEPVDAEVTIELNGEPKGVKEGGILNEQLRTVQIRCLPGEIPDRIEGDISHLDIGDSMMVHQLNIPDRMELLSDPEETVASVLPPTREETAVEEGEEANEGQDEPAEKQDESPDEIDGTES</sequence>
<feature type="domain" description="Large ribosomal subunit protein bL25 beta" evidence="8">
    <location>
        <begin position="100"/>
        <end position="181"/>
    </location>
</feature>
<dbReference type="InterPro" id="IPR020930">
    <property type="entry name" value="Ribosomal_uL5_bac-type"/>
</dbReference>
<dbReference type="InterPro" id="IPR001021">
    <property type="entry name" value="Ribosomal_bL25_long"/>
</dbReference>
<comment type="subunit">
    <text evidence="5">Part of the 50S ribosomal subunit; part of the 5S rRNA/L5/L18/L25 subcomplex. Contacts the 5S rRNA. Binds to the 5S rRNA independently of L5 and L18.</text>
</comment>
<dbReference type="NCBIfam" id="NF004133">
    <property type="entry name" value="PRK05618.2-4"/>
    <property type="match status" value="1"/>
</dbReference>
<dbReference type="Gene3D" id="2.170.120.20">
    <property type="entry name" value="Ribosomal protein L25, beta domain"/>
    <property type="match status" value="1"/>
</dbReference>
<dbReference type="InterPro" id="IPR020056">
    <property type="entry name" value="Rbsml_bL25/Gln-tRNA_synth_N"/>
</dbReference>
<keyword evidence="3 5" id="KW-0689">Ribosomal protein</keyword>
<evidence type="ECO:0000256" key="4">
    <source>
        <dbReference type="ARBA" id="ARBA00023274"/>
    </source>
</evidence>
<feature type="compositionally biased region" description="Acidic residues" evidence="6">
    <location>
        <begin position="208"/>
        <end position="217"/>
    </location>
</feature>
<accession>A0A521EBE0</accession>
<dbReference type="EMBL" id="FXTI01000008">
    <property type="protein sequence ID" value="SMO81112.1"/>
    <property type="molecule type" value="Genomic_DNA"/>
</dbReference>
<name>A0A521EBE0_9BACL</name>
<dbReference type="InterPro" id="IPR011035">
    <property type="entry name" value="Ribosomal_bL25/Gln-tRNA_synth"/>
</dbReference>
<evidence type="ECO:0000313" key="10">
    <source>
        <dbReference type="Proteomes" id="UP000315636"/>
    </source>
</evidence>